<gene>
    <name evidence="1" type="ORF">A3B21_02405</name>
</gene>
<sequence>MTQFENFKKRFKLLASKNKSLIVNTLSNIFTMRLIGNKTHGDLAEIGMVEFVNQFMYDFKSIHVGKDLFRAKEHEEDIMIINEITKEKFPVSLKTYGDGPLQLSTDSDQKMFPFLEKQGKDTSDLKIIKSIFSSVAFANFGAINILPLIYNETNQRCNIMIFDHNKAINETKRIVYIGVNKRFNFETQKVVSGKGRSHPIFMFVNDNGGYICEVRYGGASANALQRGLWTHTKNALPYFESLTSGWIDYSHNHTLVKLFGLALNSTEDGHKLANQILQKDIDKLKRTQSMTI</sequence>
<organism evidence="1 2">
    <name type="scientific">Candidatus Uhrbacteria bacterium RIFCSPLOWO2_01_FULL_47_24</name>
    <dbReference type="NCBI Taxonomy" id="1802401"/>
    <lineage>
        <taxon>Bacteria</taxon>
        <taxon>Candidatus Uhriibacteriota</taxon>
    </lineage>
</organism>
<dbReference type="AlphaFoldDB" id="A0A1F7UPH6"/>
<evidence type="ECO:0000313" key="2">
    <source>
        <dbReference type="Proteomes" id="UP000176897"/>
    </source>
</evidence>
<dbReference type="EMBL" id="MGEJ01000014">
    <property type="protein sequence ID" value="OGL80200.1"/>
    <property type="molecule type" value="Genomic_DNA"/>
</dbReference>
<protein>
    <recommendedName>
        <fullName evidence="3">SspI</fullName>
    </recommendedName>
</protein>
<evidence type="ECO:0000313" key="1">
    <source>
        <dbReference type="EMBL" id="OGL80200.1"/>
    </source>
</evidence>
<comment type="caution">
    <text evidence="1">The sequence shown here is derived from an EMBL/GenBank/DDBJ whole genome shotgun (WGS) entry which is preliminary data.</text>
</comment>
<dbReference type="STRING" id="1802401.A3B21_02405"/>
<proteinExistence type="predicted"/>
<reference evidence="1 2" key="1">
    <citation type="journal article" date="2016" name="Nat. Commun.">
        <title>Thousands of microbial genomes shed light on interconnected biogeochemical processes in an aquifer system.</title>
        <authorList>
            <person name="Anantharaman K."/>
            <person name="Brown C.T."/>
            <person name="Hug L.A."/>
            <person name="Sharon I."/>
            <person name="Castelle C.J."/>
            <person name="Probst A.J."/>
            <person name="Thomas B.C."/>
            <person name="Singh A."/>
            <person name="Wilkins M.J."/>
            <person name="Karaoz U."/>
            <person name="Brodie E.L."/>
            <person name="Williams K.H."/>
            <person name="Hubbard S.S."/>
            <person name="Banfield J.F."/>
        </authorList>
    </citation>
    <scope>NUCLEOTIDE SEQUENCE [LARGE SCALE GENOMIC DNA]</scope>
</reference>
<accession>A0A1F7UPH6</accession>
<dbReference type="Proteomes" id="UP000176897">
    <property type="component" value="Unassembled WGS sequence"/>
</dbReference>
<evidence type="ECO:0008006" key="3">
    <source>
        <dbReference type="Google" id="ProtNLM"/>
    </source>
</evidence>
<name>A0A1F7UPH6_9BACT</name>